<comment type="caution">
    <text evidence="2">The sequence shown here is derived from an EMBL/GenBank/DDBJ whole genome shotgun (WGS) entry which is preliminary data.</text>
</comment>
<proteinExistence type="predicted"/>
<evidence type="ECO:0000313" key="2">
    <source>
        <dbReference type="EMBL" id="CAH2209078.1"/>
    </source>
</evidence>
<sequence>MSDAAVASEATAPATPAKKPKASAGAGGAAAKKPKAKPTHPKTS</sequence>
<keyword evidence="3" id="KW-1185">Reference proteome</keyword>
<accession>A0A8S4QFV9</accession>
<organism evidence="2 3">
    <name type="scientific">Pararge aegeria aegeria</name>
    <dbReference type="NCBI Taxonomy" id="348720"/>
    <lineage>
        <taxon>Eukaryota</taxon>
        <taxon>Metazoa</taxon>
        <taxon>Ecdysozoa</taxon>
        <taxon>Arthropoda</taxon>
        <taxon>Hexapoda</taxon>
        <taxon>Insecta</taxon>
        <taxon>Pterygota</taxon>
        <taxon>Neoptera</taxon>
        <taxon>Endopterygota</taxon>
        <taxon>Lepidoptera</taxon>
        <taxon>Glossata</taxon>
        <taxon>Ditrysia</taxon>
        <taxon>Papilionoidea</taxon>
        <taxon>Nymphalidae</taxon>
        <taxon>Satyrinae</taxon>
        <taxon>Satyrini</taxon>
        <taxon>Parargina</taxon>
        <taxon>Pararge</taxon>
    </lineage>
</organism>
<feature type="compositionally biased region" description="Basic residues" evidence="1">
    <location>
        <begin position="32"/>
        <end position="44"/>
    </location>
</feature>
<dbReference type="Proteomes" id="UP000838756">
    <property type="component" value="Unassembled WGS sequence"/>
</dbReference>
<reference evidence="2" key="1">
    <citation type="submission" date="2022-03" db="EMBL/GenBank/DDBJ databases">
        <authorList>
            <person name="Lindestad O."/>
        </authorList>
    </citation>
    <scope>NUCLEOTIDE SEQUENCE</scope>
</reference>
<name>A0A8S4QFV9_9NEOP</name>
<evidence type="ECO:0000256" key="1">
    <source>
        <dbReference type="SAM" id="MobiDB-lite"/>
    </source>
</evidence>
<evidence type="ECO:0000313" key="3">
    <source>
        <dbReference type="Proteomes" id="UP000838756"/>
    </source>
</evidence>
<dbReference type="EMBL" id="CAKXAJ010005231">
    <property type="protein sequence ID" value="CAH2209078.1"/>
    <property type="molecule type" value="Genomic_DNA"/>
</dbReference>
<feature type="compositionally biased region" description="Low complexity" evidence="1">
    <location>
        <begin position="1"/>
        <end position="17"/>
    </location>
</feature>
<dbReference type="AlphaFoldDB" id="A0A8S4QFV9"/>
<dbReference type="OrthoDB" id="6930439at2759"/>
<protein>
    <submittedName>
        <fullName evidence="2">Jg4495 protein</fullName>
    </submittedName>
</protein>
<gene>
    <name evidence="2" type="primary">jg4495</name>
    <name evidence="2" type="ORF">PAEG_LOCUS1487</name>
</gene>
<feature type="region of interest" description="Disordered" evidence="1">
    <location>
        <begin position="1"/>
        <end position="44"/>
    </location>
</feature>
<feature type="non-terminal residue" evidence="2">
    <location>
        <position position="44"/>
    </location>
</feature>